<name>A0A7S4S040_9DINO</name>
<feature type="compositionally biased region" description="Low complexity" evidence="10">
    <location>
        <begin position="968"/>
        <end position="982"/>
    </location>
</feature>
<feature type="compositionally biased region" description="Low complexity" evidence="10">
    <location>
        <begin position="309"/>
        <end position="321"/>
    </location>
</feature>
<comment type="catalytic activity">
    <reaction evidence="7">
        <text>L-threonyl-[protein] + ATP = O-phospho-L-threonyl-[protein] + ADP + H(+)</text>
        <dbReference type="Rhea" id="RHEA:46608"/>
        <dbReference type="Rhea" id="RHEA-COMP:11060"/>
        <dbReference type="Rhea" id="RHEA-COMP:11605"/>
        <dbReference type="ChEBI" id="CHEBI:15378"/>
        <dbReference type="ChEBI" id="CHEBI:30013"/>
        <dbReference type="ChEBI" id="CHEBI:30616"/>
        <dbReference type="ChEBI" id="CHEBI:61977"/>
        <dbReference type="ChEBI" id="CHEBI:456216"/>
        <dbReference type="EC" id="2.7.11.1"/>
    </reaction>
</comment>
<dbReference type="PROSITE" id="PS50011">
    <property type="entry name" value="PROTEIN_KINASE_DOM"/>
    <property type="match status" value="1"/>
</dbReference>
<dbReference type="InterPro" id="IPR017441">
    <property type="entry name" value="Protein_kinase_ATP_BS"/>
</dbReference>
<dbReference type="InterPro" id="IPR008271">
    <property type="entry name" value="Ser/Thr_kinase_AS"/>
</dbReference>
<feature type="region of interest" description="Disordered" evidence="10">
    <location>
        <begin position="288"/>
        <end position="433"/>
    </location>
</feature>
<dbReference type="GO" id="GO:0004674">
    <property type="term" value="F:protein serine/threonine kinase activity"/>
    <property type="evidence" value="ECO:0007669"/>
    <property type="project" value="UniProtKB-KW"/>
</dbReference>
<dbReference type="InterPro" id="IPR051131">
    <property type="entry name" value="NEK_Ser/Thr_kinase_NIMA"/>
</dbReference>
<keyword evidence="2" id="KW-0723">Serine/threonine-protein kinase</keyword>
<evidence type="ECO:0000256" key="4">
    <source>
        <dbReference type="ARBA" id="ARBA00022741"/>
    </source>
</evidence>
<evidence type="ECO:0000256" key="7">
    <source>
        <dbReference type="ARBA" id="ARBA00047899"/>
    </source>
</evidence>
<comment type="catalytic activity">
    <reaction evidence="8">
        <text>L-seryl-[protein] + ATP = O-phospho-L-seryl-[protein] + ADP + H(+)</text>
        <dbReference type="Rhea" id="RHEA:17989"/>
        <dbReference type="Rhea" id="RHEA-COMP:9863"/>
        <dbReference type="Rhea" id="RHEA-COMP:11604"/>
        <dbReference type="ChEBI" id="CHEBI:15378"/>
        <dbReference type="ChEBI" id="CHEBI:29999"/>
        <dbReference type="ChEBI" id="CHEBI:30616"/>
        <dbReference type="ChEBI" id="CHEBI:83421"/>
        <dbReference type="ChEBI" id="CHEBI:456216"/>
        <dbReference type="EC" id="2.7.11.1"/>
    </reaction>
</comment>
<feature type="binding site" evidence="9">
    <location>
        <position position="47"/>
    </location>
    <ligand>
        <name>ATP</name>
        <dbReference type="ChEBI" id="CHEBI:30616"/>
    </ligand>
</feature>
<evidence type="ECO:0000256" key="3">
    <source>
        <dbReference type="ARBA" id="ARBA00022679"/>
    </source>
</evidence>
<feature type="region of interest" description="Disordered" evidence="10">
    <location>
        <begin position="966"/>
        <end position="1023"/>
    </location>
</feature>
<dbReference type="GO" id="GO:0005524">
    <property type="term" value="F:ATP binding"/>
    <property type="evidence" value="ECO:0007669"/>
    <property type="project" value="UniProtKB-UniRule"/>
</dbReference>
<dbReference type="SUPFAM" id="SSF56112">
    <property type="entry name" value="Protein kinase-like (PK-like)"/>
    <property type="match status" value="1"/>
</dbReference>
<dbReference type="EC" id="2.7.11.1" evidence="1"/>
<evidence type="ECO:0000313" key="12">
    <source>
        <dbReference type="EMBL" id="CAE4630393.1"/>
    </source>
</evidence>
<evidence type="ECO:0000259" key="11">
    <source>
        <dbReference type="PROSITE" id="PS50011"/>
    </source>
</evidence>
<feature type="compositionally biased region" description="Low complexity" evidence="10">
    <location>
        <begin position="786"/>
        <end position="801"/>
    </location>
</feature>
<feature type="domain" description="Protein kinase" evidence="11">
    <location>
        <begin position="18"/>
        <end position="276"/>
    </location>
</feature>
<feature type="region of interest" description="Disordered" evidence="10">
    <location>
        <begin position="582"/>
        <end position="627"/>
    </location>
</feature>
<dbReference type="Gene3D" id="1.10.510.10">
    <property type="entry name" value="Transferase(Phosphotransferase) domain 1"/>
    <property type="match status" value="1"/>
</dbReference>
<keyword evidence="4 9" id="KW-0547">Nucleotide-binding</keyword>
<feature type="region of interest" description="Disordered" evidence="10">
    <location>
        <begin position="699"/>
        <end position="741"/>
    </location>
</feature>
<feature type="compositionally biased region" description="Polar residues" evidence="10">
    <location>
        <begin position="984"/>
        <end position="996"/>
    </location>
</feature>
<sequence>MVGTGGGCGGQSALEAGYAEEGVLGRGAFGVVVRVRRRQDGHACACKRIALGPLSESLRRKALQEAELLRELDSPYVVKYLDSFLDGEELCIVTELCEGGTLAGLLSRQAPGSGAGLAEDAVARQAAQVLLGLAYLHSRRVLHRDVKPANVFLLRGGGALLGDLGVAKVLLSSAEQAHTVVGSPAYMAPELVDARPYGVGSDIWALGCVAYEMCALHRPFEAQSVPALCVKILQGRIPSIPSRYSPQLKALVARCFRRAPSQRPGAAELLRSSPFREVVAKLGAEVPSTPAFSPRVTPRRMRPGQRQTAPDASSAPAAAAPKQSSRGPGRRLSAPAVPTGPKSPTLSCREPRQPDAARSPVSRLGPRSGRSNSAECLHSPAARGLQESRASGNAASAVRLRSRSRDDLAEAAAPQARSAPHAPDAGRRERYSAATGRRIVDAAAAVAKLEAMKHPVPAWQDAPKKPRGSAKPEEPAGGPPRGRVATAADSVWALRPPSDERSSTCSSGGSTVVSLGCSVFAGSSHEGSNSETLMERCERHLKQRFAAEAAQAGGAPGCEAEVTLLPDGPELAQAAQLLHRPDAPPLPQAAERAASCSQRSADGHAGDGSTLETDPKKQPEEAPPPQLFALDLPGTELDSLALSSTTVTSTLMSTVLPVPVPSPAPSPPRWGAGRAFAAACAGARVKSAGEMLSRDIAPGLLEDQGSDPCPDQGLSLGRPRSLGAAWEPQASPLGPEPADDVPGMFGMSLGAVCSLLAGEAALRSGADDRASAAKPRGRRRRSSFGSNSEAAASSRASSGHAQRQKPRAEAPSPVGAPAFPDAVDSVLDLSFQPSFADEPFWEEPRSASADGGPSLSAVLARMLEASQLPRGEGWSEPNAENQAMGSAGSSSEQAWLDCSTFGEPAQGLARGWSSSRFELPTPIADDAPSPGKELQERVRRFLNEAQPALTQEGPTRALGSALRCGQPADAAASGGDAAAGASKGSWSRPLTASSQAGAVRPHDGDAAAGASRSSWSRPLTASSQAGRRSCDRFTLLRGAVSAEDLPVQAVVAGHDLLPACLFAGSAPGETQPQDPFPGDPLPGRVPSEALSKDPGCMDAALREALPGAAVERLGGGRYRLDGRRVFCRLDEKGQVVARCGARFVPIGQFLSLVAPVVS</sequence>
<dbReference type="InterPro" id="IPR000719">
    <property type="entry name" value="Prot_kinase_dom"/>
</dbReference>
<evidence type="ECO:0000256" key="2">
    <source>
        <dbReference type="ARBA" id="ARBA00022527"/>
    </source>
</evidence>
<evidence type="ECO:0000256" key="5">
    <source>
        <dbReference type="ARBA" id="ARBA00022777"/>
    </source>
</evidence>
<feature type="region of interest" description="Disordered" evidence="10">
    <location>
        <begin position="870"/>
        <end position="891"/>
    </location>
</feature>
<dbReference type="PROSITE" id="PS00107">
    <property type="entry name" value="PROTEIN_KINASE_ATP"/>
    <property type="match status" value="1"/>
</dbReference>
<feature type="compositionally biased region" description="Low complexity" evidence="10">
    <location>
        <begin position="410"/>
        <end position="423"/>
    </location>
</feature>
<keyword evidence="5" id="KW-0418">Kinase</keyword>
<dbReference type="EMBL" id="HBNR01061145">
    <property type="protein sequence ID" value="CAE4630393.1"/>
    <property type="molecule type" value="Transcribed_RNA"/>
</dbReference>
<proteinExistence type="predicted"/>
<protein>
    <recommendedName>
        <fullName evidence="1">non-specific serine/threonine protein kinase</fullName>
        <ecNumber evidence="1">2.7.11.1</ecNumber>
    </recommendedName>
</protein>
<evidence type="ECO:0000256" key="8">
    <source>
        <dbReference type="ARBA" id="ARBA00048679"/>
    </source>
</evidence>
<keyword evidence="3" id="KW-0808">Transferase</keyword>
<gene>
    <name evidence="12" type="ORF">AMON00008_LOCUS43063</name>
</gene>
<feature type="compositionally biased region" description="Low complexity" evidence="10">
    <location>
        <begin position="1006"/>
        <end position="1017"/>
    </location>
</feature>
<dbReference type="PROSITE" id="PS00108">
    <property type="entry name" value="PROTEIN_KINASE_ST"/>
    <property type="match status" value="1"/>
</dbReference>
<dbReference type="Pfam" id="PF00069">
    <property type="entry name" value="Pkinase"/>
    <property type="match status" value="1"/>
</dbReference>
<evidence type="ECO:0000256" key="6">
    <source>
        <dbReference type="ARBA" id="ARBA00022840"/>
    </source>
</evidence>
<dbReference type="AlphaFoldDB" id="A0A7S4S040"/>
<feature type="region of interest" description="Disordered" evidence="10">
    <location>
        <begin position="765"/>
        <end position="821"/>
    </location>
</feature>
<evidence type="ECO:0000256" key="9">
    <source>
        <dbReference type="PROSITE-ProRule" id="PRU10141"/>
    </source>
</evidence>
<dbReference type="PANTHER" id="PTHR44899">
    <property type="entry name" value="CAMK FAMILY PROTEIN KINASE"/>
    <property type="match status" value="1"/>
</dbReference>
<reference evidence="12" key="1">
    <citation type="submission" date="2021-01" db="EMBL/GenBank/DDBJ databases">
        <authorList>
            <person name="Corre E."/>
            <person name="Pelletier E."/>
            <person name="Niang G."/>
            <person name="Scheremetjew M."/>
            <person name="Finn R."/>
            <person name="Kale V."/>
            <person name="Holt S."/>
            <person name="Cochrane G."/>
            <person name="Meng A."/>
            <person name="Brown T."/>
            <person name="Cohen L."/>
        </authorList>
    </citation>
    <scope>NUCLEOTIDE SEQUENCE</scope>
    <source>
        <strain evidence="12">CCMP3105</strain>
    </source>
</reference>
<dbReference type="SMART" id="SM00220">
    <property type="entry name" value="S_TKc"/>
    <property type="match status" value="1"/>
</dbReference>
<feature type="region of interest" description="Disordered" evidence="10">
    <location>
        <begin position="455"/>
        <end position="484"/>
    </location>
</feature>
<accession>A0A7S4S040</accession>
<feature type="compositionally biased region" description="Polar residues" evidence="10">
    <location>
        <begin position="878"/>
        <end position="891"/>
    </location>
</feature>
<keyword evidence="6 9" id="KW-0067">ATP-binding</keyword>
<evidence type="ECO:0000256" key="1">
    <source>
        <dbReference type="ARBA" id="ARBA00012513"/>
    </source>
</evidence>
<organism evidence="12">
    <name type="scientific">Alexandrium monilatum</name>
    <dbReference type="NCBI Taxonomy" id="311494"/>
    <lineage>
        <taxon>Eukaryota</taxon>
        <taxon>Sar</taxon>
        <taxon>Alveolata</taxon>
        <taxon>Dinophyceae</taxon>
        <taxon>Gonyaulacales</taxon>
        <taxon>Pyrocystaceae</taxon>
        <taxon>Alexandrium</taxon>
    </lineage>
</organism>
<dbReference type="PANTHER" id="PTHR44899:SF3">
    <property type="entry name" value="SERINE_THREONINE-PROTEIN KINASE NEK1"/>
    <property type="match status" value="1"/>
</dbReference>
<dbReference type="InterPro" id="IPR011009">
    <property type="entry name" value="Kinase-like_dom_sf"/>
</dbReference>
<evidence type="ECO:0000256" key="10">
    <source>
        <dbReference type="SAM" id="MobiDB-lite"/>
    </source>
</evidence>